<organism evidence="1 2">
    <name type="scientific">Endomicrobium trichonymphae</name>
    <dbReference type="NCBI Taxonomy" id="1408204"/>
    <lineage>
        <taxon>Bacteria</taxon>
        <taxon>Pseudomonadati</taxon>
        <taxon>Elusimicrobiota</taxon>
        <taxon>Endomicrobiia</taxon>
        <taxon>Endomicrobiales</taxon>
        <taxon>Endomicrobiaceae</taxon>
        <taxon>Candidatus Endomicrobiellum</taxon>
    </lineage>
</organism>
<sequence>MLTEEAFCFPRYGVAGRADVVYLPKKGMLGEGTFLGKIIDIKIGRKPDFWAAAWQLSFYRYISKLLFPKWTGASLEVLYLEDGEAKDVSDWIADAEVEALLEAYKNGTLYDKQAVYAFNKRYDRNYRKSKTGTRLNRKL</sequence>
<proteinExistence type="predicted"/>
<name>A0A1E5IFH6_ENDTX</name>
<protein>
    <recommendedName>
        <fullName evidence="3">PD-(D/E)XK endonuclease-like domain-containing protein</fullName>
    </recommendedName>
</protein>
<dbReference type="Proteomes" id="UP000095237">
    <property type="component" value="Unassembled WGS sequence"/>
</dbReference>
<accession>A0A1E5IFH6</accession>
<evidence type="ECO:0000313" key="1">
    <source>
        <dbReference type="EMBL" id="OEG69200.1"/>
    </source>
</evidence>
<evidence type="ECO:0000313" key="2">
    <source>
        <dbReference type="Proteomes" id="UP000095237"/>
    </source>
</evidence>
<evidence type="ECO:0008006" key="3">
    <source>
        <dbReference type="Google" id="ProtNLM"/>
    </source>
</evidence>
<gene>
    <name evidence="1" type="ORF">ATZ36_10860</name>
</gene>
<reference evidence="1 2" key="1">
    <citation type="submission" date="2015-11" db="EMBL/GenBank/DDBJ databases">
        <title>Evidence for parallel genomic evolution in an endosymbiosis of termite gut flagellates.</title>
        <authorList>
            <person name="Zheng H."/>
        </authorList>
    </citation>
    <scope>NUCLEOTIDE SEQUENCE [LARGE SCALE GENOMIC DNA]</scope>
    <source>
        <strain evidence="1 2">CET450</strain>
    </source>
</reference>
<dbReference type="AlphaFoldDB" id="A0A1E5IFH6"/>
<keyword evidence="2" id="KW-1185">Reference proteome</keyword>
<comment type="caution">
    <text evidence="1">The sequence shown here is derived from an EMBL/GenBank/DDBJ whole genome shotgun (WGS) entry which is preliminary data.</text>
</comment>
<dbReference type="EMBL" id="LNVX01000807">
    <property type="protein sequence ID" value="OEG69200.1"/>
    <property type="molecule type" value="Genomic_DNA"/>
</dbReference>